<feature type="region of interest" description="Disordered" evidence="1">
    <location>
        <begin position="393"/>
        <end position="442"/>
    </location>
</feature>
<dbReference type="AlphaFoldDB" id="A0AAE0L9C3"/>
<feature type="region of interest" description="Disordered" evidence="1">
    <location>
        <begin position="673"/>
        <end position="748"/>
    </location>
</feature>
<dbReference type="Gene3D" id="2.130.10.10">
    <property type="entry name" value="YVTN repeat-like/Quinoprotein amine dehydrogenase"/>
    <property type="match status" value="1"/>
</dbReference>
<organism evidence="3 4">
    <name type="scientific">Cymbomonas tetramitiformis</name>
    <dbReference type="NCBI Taxonomy" id="36881"/>
    <lineage>
        <taxon>Eukaryota</taxon>
        <taxon>Viridiplantae</taxon>
        <taxon>Chlorophyta</taxon>
        <taxon>Pyramimonadophyceae</taxon>
        <taxon>Pyramimonadales</taxon>
        <taxon>Pyramimonadaceae</taxon>
        <taxon>Cymbomonas</taxon>
    </lineage>
</organism>
<name>A0AAE0L9C3_9CHLO</name>
<sequence length="748" mass="82939">MLHARANSFPPFHRQGYPSFAWLSLSVVIFFSLVASSAGYTNLNLPFWYREESSVTTTLNDVSFFEPNVAFAVGERDTILYTDDDGVTWTPRPTGQPQSGLHWYSVSFAEYCVPNPDWRPGFYYFLCSIDRGFVVGSNGKIARTSNRGELWEIQNNFDFSERVDLEAVIAYSKLRHVEAVTSEIAWTVGDGGIILSTTDGGHMWRVQDSGTVKDLYKSHFESNTTGWVVGSRGLLLKTTNAGATWVLQISPSLSRQQNFYEIKMYQDLEHSEPVAFIGSDDGLILYTVNRSVGVGENATWERTWANATCGSAAIYGIAFHQEAEALHPHRPLLGRGYAIGPGGSICETDDKGQSWEHQELTSLTDLFAIDIYDDGPFNPIMLASCSTTSLTSASSSSPSLPSSPLAPAPPPPPSPHPPHPRPRHPLSTSGVAKSTPSTTSASSKIHLGLDFDGVDDYLVAPTIAGIHATSVWLFKSSTQVEHTHYIFDARYGDAETYFSSSAIGQNLEHMYVNGIQLGVKWTEVPSDSWAHLHFEMKVPVTDNVNYMSRVSDGDEEGSKFCLKGKLAEVYMWTRQLDAYEVRRIGTTGFTIAAPDEILLAYYPLEEGEGILLYDFFQKHEEMDVVNEPSWLSEDLWFVLVLMLVGFLFIGSAGAYMYRMSTIDDLADSVQSSTELNKPKRGARESMQPGQQEYTTLGAERDLSAPEEDPSGVDNIRPLKVQSSAHKYIRPETPPAFDSAKVHPVDYKE</sequence>
<feature type="compositionally biased region" description="Basic and acidic residues" evidence="1">
    <location>
        <begin position="739"/>
        <end position="748"/>
    </location>
</feature>
<protein>
    <recommendedName>
        <fullName evidence="5">Photosynthesis system II assembly factor Ycf48/Hcf136-like domain-containing protein</fullName>
    </recommendedName>
</protein>
<dbReference type="EMBL" id="LGRX02006312">
    <property type="protein sequence ID" value="KAK3276946.1"/>
    <property type="molecule type" value="Genomic_DNA"/>
</dbReference>
<feature type="transmembrane region" description="Helical" evidence="2">
    <location>
        <begin position="20"/>
        <end position="40"/>
    </location>
</feature>
<keyword evidence="4" id="KW-1185">Reference proteome</keyword>
<evidence type="ECO:0008006" key="5">
    <source>
        <dbReference type="Google" id="ProtNLM"/>
    </source>
</evidence>
<keyword evidence="2" id="KW-0812">Transmembrane</keyword>
<evidence type="ECO:0000313" key="4">
    <source>
        <dbReference type="Proteomes" id="UP001190700"/>
    </source>
</evidence>
<dbReference type="PANTHER" id="PTHR47199:SF2">
    <property type="entry name" value="PHOTOSYSTEM II STABILITY_ASSEMBLY FACTOR HCF136, CHLOROPLASTIC"/>
    <property type="match status" value="1"/>
</dbReference>
<evidence type="ECO:0000256" key="1">
    <source>
        <dbReference type="SAM" id="MobiDB-lite"/>
    </source>
</evidence>
<feature type="compositionally biased region" description="Pro residues" evidence="1">
    <location>
        <begin position="404"/>
        <end position="417"/>
    </location>
</feature>
<comment type="caution">
    <text evidence="3">The sequence shown here is derived from an EMBL/GenBank/DDBJ whole genome shotgun (WGS) entry which is preliminary data.</text>
</comment>
<feature type="compositionally biased region" description="Low complexity" evidence="1">
    <location>
        <begin position="425"/>
        <end position="442"/>
    </location>
</feature>
<feature type="transmembrane region" description="Helical" evidence="2">
    <location>
        <begin position="635"/>
        <end position="657"/>
    </location>
</feature>
<dbReference type="InterPro" id="IPR015943">
    <property type="entry name" value="WD40/YVTN_repeat-like_dom_sf"/>
</dbReference>
<dbReference type="Proteomes" id="UP001190700">
    <property type="component" value="Unassembled WGS sequence"/>
</dbReference>
<dbReference type="InterPro" id="IPR013320">
    <property type="entry name" value="ConA-like_dom_sf"/>
</dbReference>
<evidence type="ECO:0000256" key="2">
    <source>
        <dbReference type="SAM" id="Phobius"/>
    </source>
</evidence>
<dbReference type="SUPFAM" id="SSF110296">
    <property type="entry name" value="Oligoxyloglucan reducing end-specific cellobiohydrolase"/>
    <property type="match status" value="1"/>
</dbReference>
<dbReference type="SUPFAM" id="SSF49899">
    <property type="entry name" value="Concanavalin A-like lectins/glucanases"/>
    <property type="match status" value="1"/>
</dbReference>
<proteinExistence type="predicted"/>
<reference evidence="3 4" key="1">
    <citation type="journal article" date="2015" name="Genome Biol. Evol.">
        <title>Comparative Genomics of a Bacterivorous Green Alga Reveals Evolutionary Causalities and Consequences of Phago-Mixotrophic Mode of Nutrition.</title>
        <authorList>
            <person name="Burns J.A."/>
            <person name="Paasch A."/>
            <person name="Narechania A."/>
            <person name="Kim E."/>
        </authorList>
    </citation>
    <scope>NUCLEOTIDE SEQUENCE [LARGE SCALE GENOMIC DNA]</scope>
    <source>
        <strain evidence="3 4">PLY_AMNH</strain>
    </source>
</reference>
<dbReference type="PANTHER" id="PTHR47199">
    <property type="entry name" value="PHOTOSYSTEM II STABILITY/ASSEMBLY FACTOR HCF136, CHLOROPLASTIC"/>
    <property type="match status" value="1"/>
</dbReference>
<evidence type="ECO:0000313" key="3">
    <source>
        <dbReference type="EMBL" id="KAK3276946.1"/>
    </source>
</evidence>
<keyword evidence="2" id="KW-1133">Transmembrane helix</keyword>
<accession>A0AAE0L9C3</accession>
<keyword evidence="2" id="KW-0472">Membrane</keyword>
<feature type="compositionally biased region" description="Low complexity" evidence="1">
    <location>
        <begin position="393"/>
        <end position="403"/>
    </location>
</feature>
<gene>
    <name evidence="3" type="ORF">CYMTET_15022</name>
</gene>